<feature type="non-terminal residue" evidence="2">
    <location>
        <position position="1"/>
    </location>
</feature>
<reference evidence="2" key="1">
    <citation type="journal article" date="2014" name="Front. Microbiol.">
        <title>High frequency of phylogenetically diverse reductive dehalogenase-homologous genes in deep subseafloor sedimentary metagenomes.</title>
        <authorList>
            <person name="Kawai M."/>
            <person name="Futagami T."/>
            <person name="Toyoda A."/>
            <person name="Takaki Y."/>
            <person name="Nishi S."/>
            <person name="Hori S."/>
            <person name="Arai W."/>
            <person name="Tsubouchi T."/>
            <person name="Morono Y."/>
            <person name="Uchiyama I."/>
            <person name="Ito T."/>
            <person name="Fujiyama A."/>
            <person name="Inagaki F."/>
            <person name="Takami H."/>
        </authorList>
    </citation>
    <scope>NUCLEOTIDE SEQUENCE</scope>
    <source>
        <strain evidence="2">Expedition CK06-06</strain>
    </source>
</reference>
<dbReference type="AlphaFoldDB" id="X1KGQ4"/>
<sequence length="38" mass="4422">PEYIRVCWAENYYDYDISPWLLALSLGGIAMGLMLVRE</sequence>
<accession>X1KGQ4</accession>
<evidence type="ECO:0000313" key="2">
    <source>
        <dbReference type="EMBL" id="GAI05853.1"/>
    </source>
</evidence>
<dbReference type="EMBL" id="BARV01009939">
    <property type="protein sequence ID" value="GAI05853.1"/>
    <property type="molecule type" value="Genomic_DNA"/>
</dbReference>
<keyword evidence="1" id="KW-0812">Transmembrane</keyword>
<comment type="caution">
    <text evidence="2">The sequence shown here is derived from an EMBL/GenBank/DDBJ whole genome shotgun (WGS) entry which is preliminary data.</text>
</comment>
<proteinExistence type="predicted"/>
<evidence type="ECO:0000256" key="1">
    <source>
        <dbReference type="SAM" id="Phobius"/>
    </source>
</evidence>
<keyword evidence="1" id="KW-0472">Membrane</keyword>
<feature type="transmembrane region" description="Helical" evidence="1">
    <location>
        <begin position="17"/>
        <end position="36"/>
    </location>
</feature>
<organism evidence="2">
    <name type="scientific">marine sediment metagenome</name>
    <dbReference type="NCBI Taxonomy" id="412755"/>
    <lineage>
        <taxon>unclassified sequences</taxon>
        <taxon>metagenomes</taxon>
        <taxon>ecological metagenomes</taxon>
    </lineage>
</organism>
<protein>
    <submittedName>
        <fullName evidence="2">Uncharacterized protein</fullName>
    </submittedName>
</protein>
<name>X1KGQ4_9ZZZZ</name>
<keyword evidence="1" id="KW-1133">Transmembrane helix</keyword>
<gene>
    <name evidence="2" type="ORF">S06H3_19412</name>
</gene>